<dbReference type="Pfam" id="PF16770">
    <property type="entry name" value="RTT107_BRCT_5"/>
    <property type="match status" value="1"/>
</dbReference>
<sequence length="1321" mass="147262">MPPTTDHLDTQVLDSPRSADDDKRCCGDLFLAGETLPNEFQETELLYDSGDDDAVGIQDGGKTLSLDDFETAVVQCEDGITGGATEITELHSDGEWRVEEFGLKESSRPKDCNLVDVDVSAGEKEDDGRGGPECSGKSLIDVRVSATQPFGLSAAQSTTFPVIGNNFECHLGEENYNKIYQRKAEDSHIGMRSKFMDIFPSNFSGPNFTSTMKEQIVLNHVAEDIFKHGECCKTDEYETRMTKSIAENACKDSFLYKVEETNIRSDTWDKCLSPFPLHYTSLSYISSQEPGIQSQDDALCVVDKYLSIVDVGLSEDDNNKMADTENSPPATSLKRAQHFARKSDKGSERNLRVYEWIDSLEDEGGGELFRRKKSSFFPSKWSKQKMFNIPSVVKPRNSEMVTNADNKSNIESSNYRSDQKVDCLAWSDSQLKDNHERHCCVLESKRSKKKIFNEMNESTNMEIEFIEKTDASKVNQDTYDIGPATQTAAEAIHALCKGSQVKEQRNLPSNNGNLTRTSSELGKSKITCSKIATIQKKNYRTTSTHSTVACSKRKSCTGRKSKAKRRNSLRKKSTDFTEQMKMMNKSKEECGVMLLKNRDFVASSVKETVQNRLLVTSNKHSAGNNCNEGSLNVFTSPVAHRTRLSKAAKCSELNEILCFNHCEDKLQYKTVERMDGLVLNASEASKVSKSCRDTGLNGTINTKNGSSVEKIKMTTKSKEKCGLILHKKRDFVESAVKETKQNPGPVPSNKKQSASKNYSESTPHVFTSPIAHRTRHSKAAKCLKLNETLCSNPCEDKLQYKTIEMTDGLVLNASEVSKVNKSSHDTILNVTTNTKIGSCVHSDMCYQAGVHVEETTSHESNAYRQPKRQKIEKVGSNNQRCITNVNIPSNSVVTSTEVKTSIQKTKPKIFIRSVADILDAVKQKKRMLSSSNKLNSSGLPSNVGKILKNSGISSSSSLLTTLLKPYFASESHFKHHINNPSSDRITNICLDNLKSADLNCSMPAESVEGEKVLEGSSHDKDQSSILLVDNVEGKTTLEGSLNGTGLTCSPKTTTNTHSPIYNSQGNSRIACTRSLSRSPISRELSRLQTIEASQIWNHKHLRRRKDMFNLKICFSQHLSTDVIKQQQKILARLGAQVVYSSLEATHFVADKFLRTKNMLEAIALGKLVVTPMWIERCGQANFYIDEKNYILRDAKKEKEIGFNMPFSLAQARQYPLLQGKRVFLTPKIKPNQDLICGLVKATHGQPLKRLLRSILKGDRLPDDLLILSCEEDLSVCIPLLGKGGAVFSSELLLNGIVVQKLEYARHRLFMDYEEHTINNVA</sequence>
<evidence type="ECO:0000256" key="1">
    <source>
        <dbReference type="ARBA" id="ARBA00004123"/>
    </source>
</evidence>
<dbReference type="InterPro" id="IPR001357">
    <property type="entry name" value="BRCT_dom"/>
</dbReference>
<comment type="caution">
    <text evidence="6">The sequence shown here is derived from an EMBL/GenBank/DDBJ whole genome shotgun (WGS) entry which is preliminary data.</text>
</comment>
<protein>
    <recommendedName>
        <fullName evidence="5">BRCT domain-containing protein</fullName>
    </recommendedName>
</protein>
<dbReference type="GO" id="GO:0005634">
    <property type="term" value="C:nucleus"/>
    <property type="evidence" value="ECO:0007669"/>
    <property type="project" value="UniProtKB-SubCell"/>
</dbReference>
<dbReference type="CDD" id="cd18432">
    <property type="entry name" value="BRCT_PAXIP1_rpt6_like"/>
    <property type="match status" value="1"/>
</dbReference>
<feature type="region of interest" description="Disordered" evidence="4">
    <location>
        <begin position="736"/>
        <end position="764"/>
    </location>
</feature>
<feature type="compositionally biased region" description="Basic residues" evidence="4">
    <location>
        <begin position="553"/>
        <end position="571"/>
    </location>
</feature>
<dbReference type="PROSITE" id="PS50172">
    <property type="entry name" value="BRCT"/>
    <property type="match status" value="1"/>
</dbReference>
<dbReference type="SUPFAM" id="SSF52113">
    <property type="entry name" value="BRCT domain"/>
    <property type="match status" value="1"/>
</dbReference>
<reference evidence="6 7" key="1">
    <citation type="journal article" date="2020" name="Nat. Food">
        <title>A phased Vanilla planifolia genome enables genetic improvement of flavour and production.</title>
        <authorList>
            <person name="Hasing T."/>
            <person name="Tang H."/>
            <person name="Brym M."/>
            <person name="Khazi F."/>
            <person name="Huang T."/>
            <person name="Chambers A.H."/>
        </authorList>
    </citation>
    <scope>NUCLEOTIDE SEQUENCE [LARGE SCALE GENOMIC DNA]</scope>
    <source>
        <tissue evidence="6">Leaf</tissue>
    </source>
</reference>
<organism evidence="6 7">
    <name type="scientific">Vanilla planifolia</name>
    <name type="common">Vanilla</name>
    <dbReference type="NCBI Taxonomy" id="51239"/>
    <lineage>
        <taxon>Eukaryota</taxon>
        <taxon>Viridiplantae</taxon>
        <taxon>Streptophyta</taxon>
        <taxon>Embryophyta</taxon>
        <taxon>Tracheophyta</taxon>
        <taxon>Spermatophyta</taxon>
        <taxon>Magnoliopsida</taxon>
        <taxon>Liliopsida</taxon>
        <taxon>Asparagales</taxon>
        <taxon>Orchidaceae</taxon>
        <taxon>Vanilloideae</taxon>
        <taxon>Vanilleae</taxon>
        <taxon>Vanilla</taxon>
    </lineage>
</organism>
<feature type="domain" description="BRCT" evidence="5">
    <location>
        <begin position="1102"/>
        <end position="1191"/>
    </location>
</feature>
<gene>
    <name evidence="6" type="ORF">HPP92_011334</name>
</gene>
<keyword evidence="7" id="KW-1185">Reference proteome</keyword>
<dbReference type="CDD" id="cd17744">
    <property type="entry name" value="BRCT_MDC1_rpt1"/>
    <property type="match status" value="1"/>
</dbReference>
<feature type="region of interest" description="Disordered" evidence="4">
    <location>
        <begin position="1"/>
        <end position="21"/>
    </location>
</feature>
<dbReference type="Pfam" id="PF16589">
    <property type="entry name" value="BRCT_2"/>
    <property type="match status" value="1"/>
</dbReference>
<dbReference type="OrthoDB" id="1912676at2759"/>
<dbReference type="EMBL" id="JADCNL010000005">
    <property type="protein sequence ID" value="KAG0480476.1"/>
    <property type="molecule type" value="Genomic_DNA"/>
</dbReference>
<evidence type="ECO:0000313" key="6">
    <source>
        <dbReference type="EMBL" id="KAG0480476.1"/>
    </source>
</evidence>
<evidence type="ECO:0000256" key="3">
    <source>
        <dbReference type="ARBA" id="ARBA00023242"/>
    </source>
</evidence>
<keyword evidence="2" id="KW-0227">DNA damage</keyword>
<dbReference type="Gene3D" id="3.40.50.10190">
    <property type="entry name" value="BRCT domain"/>
    <property type="match status" value="2"/>
</dbReference>
<proteinExistence type="predicted"/>
<accession>A0A835V2A2</accession>
<dbReference type="GO" id="GO:0006974">
    <property type="term" value="P:DNA damage response"/>
    <property type="evidence" value="ECO:0007669"/>
    <property type="project" value="UniProtKB-KW"/>
</dbReference>
<dbReference type="PANTHER" id="PTHR23196">
    <property type="entry name" value="PAX TRANSCRIPTION ACTIVATION DOMAIN INTERACTING PROTEIN"/>
    <property type="match status" value="1"/>
</dbReference>
<dbReference type="SMART" id="SM00292">
    <property type="entry name" value="BRCT"/>
    <property type="match status" value="1"/>
</dbReference>
<feature type="region of interest" description="Disordered" evidence="4">
    <location>
        <begin position="316"/>
        <end position="344"/>
    </location>
</feature>
<dbReference type="Proteomes" id="UP000636800">
    <property type="component" value="Chromosome 5"/>
</dbReference>
<name>A0A835V2A2_VANPL</name>
<feature type="region of interest" description="Disordered" evidence="4">
    <location>
        <begin position="553"/>
        <end position="572"/>
    </location>
</feature>
<evidence type="ECO:0000313" key="7">
    <source>
        <dbReference type="Proteomes" id="UP000636800"/>
    </source>
</evidence>
<keyword evidence="3" id="KW-0539">Nucleus</keyword>
<feature type="compositionally biased region" description="Polar residues" evidence="4">
    <location>
        <begin position="749"/>
        <end position="764"/>
    </location>
</feature>
<evidence type="ECO:0000256" key="2">
    <source>
        <dbReference type="ARBA" id="ARBA00022763"/>
    </source>
</evidence>
<dbReference type="InterPro" id="IPR051579">
    <property type="entry name" value="DDR_Transcriptional_Reg"/>
</dbReference>
<dbReference type="PANTHER" id="PTHR23196:SF1">
    <property type="entry name" value="PAX-INTERACTING PROTEIN 1"/>
    <property type="match status" value="1"/>
</dbReference>
<dbReference type="InterPro" id="IPR036420">
    <property type="entry name" value="BRCT_dom_sf"/>
</dbReference>
<comment type="subcellular location">
    <subcellularLocation>
        <location evidence="1">Nucleus</location>
    </subcellularLocation>
</comment>
<evidence type="ECO:0000259" key="5">
    <source>
        <dbReference type="PROSITE" id="PS50172"/>
    </source>
</evidence>
<evidence type="ECO:0000256" key="4">
    <source>
        <dbReference type="SAM" id="MobiDB-lite"/>
    </source>
</evidence>